<dbReference type="GO" id="GO:0005829">
    <property type="term" value="C:cytosol"/>
    <property type="evidence" value="ECO:0007669"/>
    <property type="project" value="TreeGrafter"/>
</dbReference>
<keyword evidence="5" id="KW-0288">FMN</keyword>
<gene>
    <name evidence="15" type="ORF">BCR36DRAFT_355958</name>
</gene>
<dbReference type="InterPro" id="IPR003097">
    <property type="entry name" value="CysJ-like_FAD-binding"/>
</dbReference>
<comment type="cofactor">
    <cofactor evidence="2">
        <name>FAD</name>
        <dbReference type="ChEBI" id="CHEBI:57692"/>
    </cofactor>
</comment>
<evidence type="ECO:0000256" key="7">
    <source>
        <dbReference type="ARBA" id="ARBA00022827"/>
    </source>
</evidence>
<dbReference type="InterPro" id="IPR017938">
    <property type="entry name" value="Riboflavin_synthase-like_b-brl"/>
</dbReference>
<organism evidence="15 16">
    <name type="scientific">Piromyces finnis</name>
    <dbReference type="NCBI Taxonomy" id="1754191"/>
    <lineage>
        <taxon>Eukaryota</taxon>
        <taxon>Fungi</taxon>
        <taxon>Fungi incertae sedis</taxon>
        <taxon>Chytridiomycota</taxon>
        <taxon>Chytridiomycota incertae sedis</taxon>
        <taxon>Neocallimastigomycetes</taxon>
        <taxon>Neocallimastigales</taxon>
        <taxon>Neocallimastigaceae</taxon>
        <taxon>Piromyces</taxon>
    </lineage>
</organism>
<evidence type="ECO:0000256" key="12">
    <source>
        <dbReference type="ARBA" id="ARBA00040659"/>
    </source>
</evidence>
<dbReference type="PRINTS" id="PR00371">
    <property type="entry name" value="FPNCR"/>
</dbReference>
<evidence type="ECO:0000313" key="16">
    <source>
        <dbReference type="Proteomes" id="UP000193719"/>
    </source>
</evidence>
<dbReference type="Pfam" id="PF00667">
    <property type="entry name" value="FAD_binding_1"/>
    <property type="match status" value="1"/>
</dbReference>
<dbReference type="InterPro" id="IPR001709">
    <property type="entry name" value="Flavoprot_Pyr_Nucl_cyt_Rdtase"/>
</dbReference>
<name>A0A1Y1V4T7_9FUNG</name>
<evidence type="ECO:0000256" key="8">
    <source>
        <dbReference type="ARBA" id="ARBA00022857"/>
    </source>
</evidence>
<evidence type="ECO:0000256" key="4">
    <source>
        <dbReference type="ARBA" id="ARBA00022630"/>
    </source>
</evidence>
<dbReference type="SUPFAM" id="SSF63380">
    <property type="entry name" value="Riboflavin synthase domain-like"/>
    <property type="match status" value="1"/>
</dbReference>
<feature type="domain" description="FAD-binding FR-type" evidence="14">
    <location>
        <begin position="298"/>
        <end position="554"/>
    </location>
</feature>
<keyword evidence="3" id="KW-0028">Amino-acid biosynthesis</keyword>
<reference evidence="15 16" key="2">
    <citation type="submission" date="2016-08" db="EMBL/GenBank/DDBJ databases">
        <title>Pervasive Adenine N6-methylation of Active Genes in Fungi.</title>
        <authorList>
            <consortium name="DOE Joint Genome Institute"/>
            <person name="Mondo S.J."/>
            <person name="Dannebaum R.O."/>
            <person name="Kuo R.C."/>
            <person name="Labutti K."/>
            <person name="Haridas S."/>
            <person name="Kuo A."/>
            <person name="Salamov A."/>
            <person name="Ahrendt S.R."/>
            <person name="Lipzen A."/>
            <person name="Sullivan W."/>
            <person name="Andreopoulos W.B."/>
            <person name="Clum A."/>
            <person name="Lindquist E."/>
            <person name="Daum C."/>
            <person name="Ramamoorthy G.K."/>
            <person name="Gryganskyi A."/>
            <person name="Culley D."/>
            <person name="Magnuson J.K."/>
            <person name="James T.Y."/>
            <person name="O'Malley M.A."/>
            <person name="Stajich J.E."/>
            <person name="Spatafora J.W."/>
            <person name="Visel A."/>
            <person name="Grigoriev I.V."/>
        </authorList>
    </citation>
    <scope>NUCLEOTIDE SEQUENCE [LARGE SCALE GENOMIC DNA]</scope>
    <source>
        <strain evidence="16">finn</strain>
    </source>
</reference>
<dbReference type="PANTHER" id="PTHR19384">
    <property type="entry name" value="NITRIC OXIDE SYNTHASE-RELATED"/>
    <property type="match status" value="1"/>
</dbReference>
<keyword evidence="7" id="KW-0274">FAD</keyword>
<dbReference type="EMBL" id="MCFH01000031">
    <property type="protein sequence ID" value="ORX47336.1"/>
    <property type="molecule type" value="Genomic_DNA"/>
</dbReference>
<sequence length="739" mass="83979">MSLRINILYGSQNGTARNIAETLEKDLLNENVPASLMELNNYKKAQFTDKTINFIIISTTGDGEPPDNSIDFYNDLISGKKEVCSLLKNKKYGILGLGDSYFTYFCKPAKDIDLKLQEISSVKIVETAYGDDAKNLDEIVENWVKEVKNIVKNSSKIGLETDSISTNSSVEEEKITNIMEGIEITNDDNISESTNSIDYFSEDSYTLSSNDVGEYVIKAENEIENDLEYVPVKLSFDKELLSQITQLKHVIKKPISYLTITSASNLYRSISYSKSQQIFPLIPKKLNSDNNILQYSENNPFSAKVLSTQCLTSKDALKKTVQVTLDITGLNWKYQSGYAFGIIAPNSDKMVLPLLKRLGLDPEDGFRATTTKEALCSGLPVILNKCYTYYEAFKYFININAIPKKAFLRVLAEYCTDIEDKKQLYFLCSSQGASSYRNLKAQYASLLDILYTFKSCHPPFVAILENSTRISPRYYSISSSPLQNSNLISFMFNVHHYIMQNSEDGKYHQRDGLCTGWLDEMLEYPIIQDCIVNFRCKSVNIPIFPKIVNTFVLPPNPLSKNIIMVGAGTGVSPFISFIEYKRQLLEDGQKGDISEEERVKLAEASASWQLFYGCRSNRKDCLIKDYNTLWRQTITNKNIGITMPILDRLEITTSREGNGPKYVQDIMIKPENSNNLRTLLKKRNTYIYVCGNKAMCKGIHEAFSMILQQTTEEAMSNIEAQEYLEILSKEKRYLRDIWG</sequence>
<dbReference type="FunFam" id="1.20.990.10:FF:000007">
    <property type="entry name" value="Methionine synthase reductase"/>
    <property type="match status" value="1"/>
</dbReference>
<dbReference type="InterPro" id="IPR001094">
    <property type="entry name" value="Flavdoxin-like"/>
</dbReference>
<dbReference type="Gene3D" id="2.40.30.10">
    <property type="entry name" value="Translation factors"/>
    <property type="match status" value="1"/>
</dbReference>
<dbReference type="Pfam" id="PF00258">
    <property type="entry name" value="Flavodoxin_1"/>
    <property type="match status" value="1"/>
</dbReference>
<keyword evidence="16" id="KW-1185">Reference proteome</keyword>
<dbReference type="OrthoDB" id="1856718at2759"/>
<reference evidence="15 16" key="1">
    <citation type="submission" date="2016-08" db="EMBL/GenBank/DDBJ databases">
        <title>Genomes of anaerobic fungi encode conserved fungal cellulosomes for biomass hydrolysis.</title>
        <authorList>
            <consortium name="DOE Joint Genome Institute"/>
            <person name="Haitjema C.H."/>
            <person name="Gilmore S.P."/>
            <person name="Henske J.K."/>
            <person name="Solomon K.V."/>
            <person name="De Groot R."/>
            <person name="Kuo A."/>
            <person name="Mondo S.J."/>
            <person name="Salamov A.A."/>
            <person name="Labutti K."/>
            <person name="Zhao Z."/>
            <person name="Chiniquy J."/>
            <person name="Barry K."/>
            <person name="Brewer H.M."/>
            <person name="Purvine S.O."/>
            <person name="Wright A.T."/>
            <person name="Boxma B."/>
            <person name="Van Alen T."/>
            <person name="Hackstein J.H."/>
            <person name="Baker S.E."/>
            <person name="Grigoriev I.V."/>
            <person name="O'Malley M.A."/>
        </authorList>
    </citation>
    <scope>NUCLEOTIDE SEQUENCE [LARGE SCALE GENOMIC DNA]</scope>
    <source>
        <strain evidence="16">finn</strain>
    </source>
</reference>
<evidence type="ECO:0000256" key="10">
    <source>
        <dbReference type="ARBA" id="ARBA00023167"/>
    </source>
</evidence>
<comment type="caution">
    <text evidence="15">The sequence shown here is derived from an EMBL/GenBank/DDBJ whole genome shotgun (WGS) entry which is preliminary data.</text>
</comment>
<dbReference type="Pfam" id="PF00175">
    <property type="entry name" value="NAD_binding_1"/>
    <property type="match status" value="1"/>
</dbReference>
<accession>A0A1Y1V4T7</accession>
<dbReference type="Proteomes" id="UP000193719">
    <property type="component" value="Unassembled WGS sequence"/>
</dbReference>
<evidence type="ECO:0000256" key="5">
    <source>
        <dbReference type="ARBA" id="ARBA00022643"/>
    </source>
</evidence>
<dbReference type="EC" id="1.16.1.8" evidence="11"/>
<evidence type="ECO:0000256" key="6">
    <source>
        <dbReference type="ARBA" id="ARBA00022691"/>
    </source>
</evidence>
<evidence type="ECO:0000313" key="15">
    <source>
        <dbReference type="EMBL" id="ORX47336.1"/>
    </source>
</evidence>
<evidence type="ECO:0000256" key="11">
    <source>
        <dbReference type="ARBA" id="ARBA00039088"/>
    </source>
</evidence>
<dbReference type="GO" id="GO:0050660">
    <property type="term" value="F:flavin adenine dinucleotide binding"/>
    <property type="evidence" value="ECO:0007669"/>
    <property type="project" value="TreeGrafter"/>
</dbReference>
<keyword evidence="9" id="KW-0560">Oxidoreductase</keyword>
<evidence type="ECO:0000259" key="13">
    <source>
        <dbReference type="PROSITE" id="PS50902"/>
    </source>
</evidence>
<dbReference type="InterPro" id="IPR001433">
    <property type="entry name" value="OxRdtase_FAD/NAD-bd"/>
</dbReference>
<feature type="domain" description="Flavodoxin-like" evidence="13">
    <location>
        <begin position="5"/>
        <end position="148"/>
    </location>
</feature>
<dbReference type="InterPro" id="IPR008254">
    <property type="entry name" value="Flavodoxin/NO_synth"/>
</dbReference>
<dbReference type="InterPro" id="IPR029039">
    <property type="entry name" value="Flavoprotein-like_sf"/>
</dbReference>
<dbReference type="AlphaFoldDB" id="A0A1Y1V4T7"/>
<protein>
    <recommendedName>
        <fullName evidence="12">Methionine synthase reductase</fullName>
        <ecNumber evidence="11">1.16.1.8</ecNumber>
    </recommendedName>
</protein>
<evidence type="ECO:0000256" key="3">
    <source>
        <dbReference type="ARBA" id="ARBA00022605"/>
    </source>
</evidence>
<evidence type="ECO:0000256" key="2">
    <source>
        <dbReference type="ARBA" id="ARBA00001974"/>
    </source>
</evidence>
<keyword evidence="8" id="KW-0521">NADP</keyword>
<dbReference type="Gene3D" id="3.40.50.360">
    <property type="match status" value="1"/>
</dbReference>
<keyword evidence="4" id="KW-0285">Flavoprotein</keyword>
<keyword evidence="6" id="KW-0949">S-adenosyl-L-methionine</keyword>
<dbReference type="SUPFAM" id="SSF52218">
    <property type="entry name" value="Flavoproteins"/>
    <property type="match status" value="1"/>
</dbReference>
<evidence type="ECO:0000256" key="9">
    <source>
        <dbReference type="ARBA" id="ARBA00023002"/>
    </source>
</evidence>
<dbReference type="InterPro" id="IPR039261">
    <property type="entry name" value="FNR_nucleotide-bd"/>
</dbReference>
<dbReference type="GO" id="GO:0050667">
    <property type="term" value="P:homocysteine metabolic process"/>
    <property type="evidence" value="ECO:0007669"/>
    <property type="project" value="TreeGrafter"/>
</dbReference>
<dbReference type="PRINTS" id="PR00369">
    <property type="entry name" value="FLAVODOXIN"/>
</dbReference>
<dbReference type="STRING" id="1754191.A0A1Y1V4T7"/>
<dbReference type="InterPro" id="IPR017927">
    <property type="entry name" value="FAD-bd_FR_type"/>
</dbReference>
<dbReference type="PANTHER" id="PTHR19384:SF84">
    <property type="entry name" value="METHIONINE SYNTHASE REDUCTASE"/>
    <property type="match status" value="1"/>
</dbReference>
<keyword evidence="10" id="KW-0486">Methionine biosynthesis</keyword>
<dbReference type="GO" id="GO:0009086">
    <property type="term" value="P:methionine biosynthetic process"/>
    <property type="evidence" value="ECO:0007669"/>
    <property type="project" value="UniProtKB-KW"/>
</dbReference>
<dbReference type="GO" id="GO:0030586">
    <property type="term" value="F:[methionine synthase] reductase (NADPH) activity"/>
    <property type="evidence" value="ECO:0007669"/>
    <property type="project" value="UniProtKB-EC"/>
</dbReference>
<proteinExistence type="predicted"/>
<comment type="cofactor">
    <cofactor evidence="1">
        <name>FMN</name>
        <dbReference type="ChEBI" id="CHEBI:58210"/>
    </cofactor>
</comment>
<dbReference type="InterPro" id="IPR023173">
    <property type="entry name" value="NADPH_Cyt_P450_Rdtase_alpha"/>
</dbReference>
<evidence type="ECO:0000259" key="14">
    <source>
        <dbReference type="PROSITE" id="PS51384"/>
    </source>
</evidence>
<evidence type="ECO:0000256" key="1">
    <source>
        <dbReference type="ARBA" id="ARBA00001917"/>
    </source>
</evidence>
<dbReference type="Gene3D" id="3.40.50.80">
    <property type="entry name" value="Nucleotide-binding domain of ferredoxin-NADP reductase (FNR) module"/>
    <property type="match status" value="1"/>
</dbReference>
<dbReference type="PROSITE" id="PS50902">
    <property type="entry name" value="FLAVODOXIN_LIKE"/>
    <property type="match status" value="1"/>
</dbReference>
<dbReference type="GO" id="GO:0010181">
    <property type="term" value="F:FMN binding"/>
    <property type="evidence" value="ECO:0007669"/>
    <property type="project" value="InterPro"/>
</dbReference>
<dbReference type="Gene3D" id="1.20.990.10">
    <property type="entry name" value="NADPH-cytochrome p450 Reductase, Chain A, domain 3"/>
    <property type="match status" value="1"/>
</dbReference>
<dbReference type="SUPFAM" id="SSF52343">
    <property type="entry name" value="Ferredoxin reductase-like, C-terminal NADP-linked domain"/>
    <property type="match status" value="1"/>
</dbReference>
<dbReference type="PROSITE" id="PS51384">
    <property type="entry name" value="FAD_FR"/>
    <property type="match status" value="1"/>
</dbReference>